<gene>
    <name evidence="2" type="ORF">X797_012171</name>
</gene>
<feature type="region of interest" description="Disordered" evidence="1">
    <location>
        <begin position="91"/>
        <end position="127"/>
    </location>
</feature>
<evidence type="ECO:0000313" key="2">
    <source>
        <dbReference type="EMBL" id="EXU94755.1"/>
    </source>
</evidence>
<sequence length="127" mass="13937">MGVGQGLLPNAFTMVKQLHLGGADLTIQNHHGKTPLQSALVGKDYTELSRSILEAIVDYLSRAPKWGSNQLDQDAIRAAHKQDLITAAIRRQASFSMNTPPSNADFEDFEEDDEEEHTTDDECGGRA</sequence>
<comment type="caution">
    <text evidence="2">The sequence shown here is derived from an EMBL/GenBank/DDBJ whole genome shotgun (WGS) entry which is preliminary data.</text>
</comment>
<dbReference type="AlphaFoldDB" id="A0A014MUF5"/>
<evidence type="ECO:0000313" key="3">
    <source>
        <dbReference type="Proteomes" id="UP000030151"/>
    </source>
</evidence>
<feature type="compositionally biased region" description="Polar residues" evidence="1">
    <location>
        <begin position="93"/>
        <end position="102"/>
    </location>
</feature>
<evidence type="ECO:0008006" key="4">
    <source>
        <dbReference type="Google" id="ProtNLM"/>
    </source>
</evidence>
<proteinExistence type="predicted"/>
<dbReference type="HOGENOM" id="CLU_1971067_0_0_1"/>
<accession>A0A014MUF5</accession>
<evidence type="ECO:0000256" key="1">
    <source>
        <dbReference type="SAM" id="MobiDB-lite"/>
    </source>
</evidence>
<feature type="compositionally biased region" description="Acidic residues" evidence="1">
    <location>
        <begin position="105"/>
        <end position="127"/>
    </location>
</feature>
<protein>
    <recommendedName>
        <fullName evidence="4">Ankyrin repeat protein</fullName>
    </recommendedName>
</protein>
<dbReference type="EMBL" id="JELW01000161">
    <property type="protein sequence ID" value="EXU94755.1"/>
    <property type="molecule type" value="Genomic_DNA"/>
</dbReference>
<dbReference type="Proteomes" id="UP000030151">
    <property type="component" value="Unassembled WGS sequence"/>
</dbReference>
<reference evidence="2 3" key="1">
    <citation type="submission" date="2014-02" db="EMBL/GenBank/DDBJ databases">
        <title>The genome sequence of the entomopathogenic fungus Metarhizium robertsii ARSEF 2575.</title>
        <authorList>
            <person name="Giuliano Garisto Donzelli B."/>
            <person name="Roe B.A."/>
            <person name="Macmil S.L."/>
            <person name="Krasnoff S.B."/>
            <person name="Gibson D.M."/>
        </authorList>
    </citation>
    <scope>NUCLEOTIDE SEQUENCE [LARGE SCALE GENOMIC DNA]</scope>
    <source>
        <strain evidence="2 3">ARSEF 2575</strain>
    </source>
</reference>
<organism evidence="2 3">
    <name type="scientific">Metarhizium robertsii</name>
    <dbReference type="NCBI Taxonomy" id="568076"/>
    <lineage>
        <taxon>Eukaryota</taxon>
        <taxon>Fungi</taxon>
        <taxon>Dikarya</taxon>
        <taxon>Ascomycota</taxon>
        <taxon>Pezizomycotina</taxon>
        <taxon>Sordariomycetes</taxon>
        <taxon>Hypocreomycetidae</taxon>
        <taxon>Hypocreales</taxon>
        <taxon>Clavicipitaceae</taxon>
        <taxon>Metarhizium</taxon>
    </lineage>
</organism>
<name>A0A014MUF5_9HYPO</name>